<dbReference type="EMBL" id="KZ819740">
    <property type="protein sequence ID" value="PWN53121.1"/>
    <property type="molecule type" value="Genomic_DNA"/>
</dbReference>
<evidence type="ECO:0000313" key="2">
    <source>
        <dbReference type="Proteomes" id="UP000245626"/>
    </source>
</evidence>
<organism evidence="1 2">
    <name type="scientific">Violaceomyces palustris</name>
    <dbReference type="NCBI Taxonomy" id="1673888"/>
    <lineage>
        <taxon>Eukaryota</taxon>
        <taxon>Fungi</taxon>
        <taxon>Dikarya</taxon>
        <taxon>Basidiomycota</taxon>
        <taxon>Ustilaginomycotina</taxon>
        <taxon>Ustilaginomycetes</taxon>
        <taxon>Violaceomycetales</taxon>
        <taxon>Violaceomycetaceae</taxon>
        <taxon>Violaceomyces</taxon>
    </lineage>
</organism>
<accession>A0ACD0P4Z3</accession>
<gene>
    <name evidence="1" type="ORF">IE53DRAFT_384392</name>
</gene>
<reference evidence="1 2" key="1">
    <citation type="journal article" date="2018" name="Mol. Biol. Evol.">
        <title>Broad Genomic Sampling Reveals a Smut Pathogenic Ancestry of the Fungal Clade Ustilaginomycotina.</title>
        <authorList>
            <person name="Kijpornyongpan T."/>
            <person name="Mondo S.J."/>
            <person name="Barry K."/>
            <person name="Sandor L."/>
            <person name="Lee J."/>
            <person name="Lipzen A."/>
            <person name="Pangilinan J."/>
            <person name="LaButti K."/>
            <person name="Hainaut M."/>
            <person name="Henrissat B."/>
            <person name="Grigoriev I.V."/>
            <person name="Spatafora J.W."/>
            <person name="Aime M.C."/>
        </authorList>
    </citation>
    <scope>NUCLEOTIDE SEQUENCE [LARGE SCALE GENOMIC DNA]</scope>
    <source>
        <strain evidence="1 2">SA 807</strain>
    </source>
</reference>
<name>A0ACD0P4Z3_9BASI</name>
<evidence type="ECO:0000313" key="1">
    <source>
        <dbReference type="EMBL" id="PWN53121.1"/>
    </source>
</evidence>
<proteinExistence type="predicted"/>
<keyword evidence="2" id="KW-1185">Reference proteome</keyword>
<protein>
    <submittedName>
        <fullName evidence="1">Uncharacterized protein</fullName>
    </submittedName>
</protein>
<dbReference type="Proteomes" id="UP000245626">
    <property type="component" value="Unassembled WGS sequence"/>
</dbReference>
<sequence>MAYASPCSLLLAKVAGMRNGTGRRLRKTVGKGHMAYRNRSSSHRAVATLILIHLHNIFIINCDGGFDGFTRICIFAAL</sequence>